<feature type="transmembrane region" description="Helical" evidence="10">
    <location>
        <begin position="397"/>
        <end position="422"/>
    </location>
</feature>
<dbReference type="SUPFAM" id="SSF56112">
    <property type="entry name" value="Protein kinase-like (PK-like)"/>
    <property type="match status" value="1"/>
</dbReference>
<evidence type="ECO:0000259" key="11">
    <source>
        <dbReference type="PROSITE" id="PS50011"/>
    </source>
</evidence>
<evidence type="ECO:0000256" key="4">
    <source>
        <dbReference type="ARBA" id="ARBA00022741"/>
    </source>
</evidence>
<evidence type="ECO:0000256" key="2">
    <source>
        <dbReference type="ARBA" id="ARBA00022527"/>
    </source>
</evidence>
<feature type="domain" description="Protein kinase" evidence="11">
    <location>
        <begin position="1"/>
        <end position="252"/>
    </location>
</feature>
<dbReference type="Pfam" id="PF00069">
    <property type="entry name" value="Pkinase"/>
    <property type="match status" value="1"/>
</dbReference>
<keyword evidence="5" id="KW-0418">Kinase</keyword>
<dbReference type="PROSITE" id="PS00108">
    <property type="entry name" value="PROTEIN_KINASE_ST"/>
    <property type="match status" value="1"/>
</dbReference>
<dbReference type="Gene3D" id="1.10.510.10">
    <property type="entry name" value="Transferase(Phosphotransferase) domain 1"/>
    <property type="match status" value="1"/>
</dbReference>
<dbReference type="EC" id="2.7.11.1" evidence="1"/>
<evidence type="ECO:0000256" key="9">
    <source>
        <dbReference type="SAM" id="MobiDB-lite"/>
    </source>
</evidence>
<dbReference type="GO" id="GO:0004674">
    <property type="term" value="F:protein serine/threonine kinase activity"/>
    <property type="evidence" value="ECO:0007669"/>
    <property type="project" value="UniProtKB-KW"/>
</dbReference>
<evidence type="ECO:0000256" key="3">
    <source>
        <dbReference type="ARBA" id="ARBA00022679"/>
    </source>
</evidence>
<dbReference type="PANTHER" id="PTHR24363:SF0">
    <property type="entry name" value="SERINE_THREONINE KINASE LIKE DOMAIN CONTAINING 1"/>
    <property type="match status" value="1"/>
</dbReference>
<evidence type="ECO:0000256" key="1">
    <source>
        <dbReference type="ARBA" id="ARBA00012513"/>
    </source>
</evidence>
<evidence type="ECO:0000256" key="10">
    <source>
        <dbReference type="SAM" id="Phobius"/>
    </source>
</evidence>
<accession>A0A7S0X762</accession>
<name>A0A7S0X762_9CHLO</name>
<keyword evidence="4" id="KW-0547">Nucleotide-binding</keyword>
<dbReference type="PROSITE" id="PS50011">
    <property type="entry name" value="PROTEIN_KINASE_DOM"/>
    <property type="match status" value="1"/>
</dbReference>
<evidence type="ECO:0000313" key="12">
    <source>
        <dbReference type="EMBL" id="CAD8705777.1"/>
    </source>
</evidence>
<dbReference type="GO" id="GO:0005524">
    <property type="term" value="F:ATP binding"/>
    <property type="evidence" value="ECO:0007669"/>
    <property type="project" value="UniProtKB-KW"/>
</dbReference>
<dbReference type="PANTHER" id="PTHR24363">
    <property type="entry name" value="SERINE/THREONINE PROTEIN KINASE"/>
    <property type="match status" value="1"/>
</dbReference>
<dbReference type="InterPro" id="IPR000719">
    <property type="entry name" value="Prot_kinase_dom"/>
</dbReference>
<keyword evidence="10" id="KW-0812">Transmembrane</keyword>
<feature type="region of interest" description="Disordered" evidence="9">
    <location>
        <begin position="321"/>
        <end position="346"/>
    </location>
</feature>
<gene>
    <name evidence="12" type="ORF">MANT1106_LOCUS8460</name>
</gene>
<feature type="compositionally biased region" description="Gly residues" evidence="9">
    <location>
        <begin position="259"/>
        <end position="271"/>
    </location>
</feature>
<evidence type="ECO:0000256" key="5">
    <source>
        <dbReference type="ARBA" id="ARBA00022777"/>
    </source>
</evidence>
<feature type="region of interest" description="Disordered" evidence="9">
    <location>
        <begin position="259"/>
        <end position="292"/>
    </location>
</feature>
<organism evidence="12">
    <name type="scientific">Mantoniella antarctica</name>
    <dbReference type="NCBI Taxonomy" id="81844"/>
    <lineage>
        <taxon>Eukaryota</taxon>
        <taxon>Viridiplantae</taxon>
        <taxon>Chlorophyta</taxon>
        <taxon>Mamiellophyceae</taxon>
        <taxon>Mamiellales</taxon>
        <taxon>Mamiellaceae</taxon>
        <taxon>Mantoniella</taxon>
    </lineage>
</organism>
<dbReference type="InterPro" id="IPR008271">
    <property type="entry name" value="Ser/Thr_kinase_AS"/>
</dbReference>
<dbReference type="EMBL" id="HBFC01014412">
    <property type="protein sequence ID" value="CAD8705777.1"/>
    <property type="molecule type" value="Transcribed_RNA"/>
</dbReference>
<keyword evidence="2" id="KW-0723">Serine/threonine-protein kinase</keyword>
<sequence>MVAVKVLALREMRSWKSLELFEREAKTLRALSHPAIPDYIDYFQIETSGDVKYCLVQRIAPGDTLQSLVDDGWRPTEAEVESVAVQLLEVLGYLGSLRPPVAHRDVKPGNVLLERLSGRVSLVDFGATADAGVTAAMAEDAAAVRAAGSGDGFGSSGFVAGSTMVGTFGYCAPEQMLGLVTPASDLYSAGATLLFLLSGRAPATMPQSRLKINFRGIVTIENARLEALVGRLLEPAAEDRFQTAAEAFRALTAPVAPRGGGGAMGGRNFRGGGDEKGEGGGEGVSSSISERRPWDDVDLDLAGLAGDGGGVTVPGIFPYPGAGGGDGIQQQRSDSGGSRAVEEDRTRPWRRIRQPAGTRVVVEREGKTKLLIVIPPQGVTMASAGTGAFALAWNGFIAFWTASALAAGGGLVMAAFTIPFWLAGSSVAKTAFEQVFEASRLEVDAFQFSQTTTATGLVSKTTAGEVDDLQGVRLVVESTSNDEPNVCLELEYGATPVRFGRGLTPIELEFVAAEVNAFIHELST</sequence>
<keyword evidence="10" id="KW-0472">Membrane</keyword>
<keyword evidence="10" id="KW-1133">Transmembrane helix</keyword>
<dbReference type="SMART" id="SM00220">
    <property type="entry name" value="S_TKc"/>
    <property type="match status" value="1"/>
</dbReference>
<dbReference type="InterPro" id="IPR011009">
    <property type="entry name" value="Kinase-like_dom_sf"/>
</dbReference>
<evidence type="ECO:0000256" key="8">
    <source>
        <dbReference type="ARBA" id="ARBA00048679"/>
    </source>
</evidence>
<evidence type="ECO:0000256" key="7">
    <source>
        <dbReference type="ARBA" id="ARBA00047899"/>
    </source>
</evidence>
<keyword evidence="6" id="KW-0067">ATP-binding</keyword>
<dbReference type="CDD" id="cd14014">
    <property type="entry name" value="STKc_PknB_like"/>
    <property type="match status" value="1"/>
</dbReference>
<proteinExistence type="predicted"/>
<protein>
    <recommendedName>
        <fullName evidence="1">non-specific serine/threonine protein kinase</fullName>
        <ecNumber evidence="1">2.7.11.1</ecNumber>
    </recommendedName>
</protein>
<dbReference type="AlphaFoldDB" id="A0A7S0X762"/>
<keyword evidence="3" id="KW-0808">Transferase</keyword>
<evidence type="ECO:0000256" key="6">
    <source>
        <dbReference type="ARBA" id="ARBA00022840"/>
    </source>
</evidence>
<reference evidence="12" key="1">
    <citation type="submission" date="2021-01" db="EMBL/GenBank/DDBJ databases">
        <authorList>
            <person name="Corre E."/>
            <person name="Pelletier E."/>
            <person name="Niang G."/>
            <person name="Scheremetjew M."/>
            <person name="Finn R."/>
            <person name="Kale V."/>
            <person name="Holt S."/>
            <person name="Cochrane G."/>
            <person name="Meng A."/>
            <person name="Brown T."/>
            <person name="Cohen L."/>
        </authorList>
    </citation>
    <scope>NUCLEOTIDE SEQUENCE</scope>
    <source>
        <strain evidence="12">SL-175</strain>
    </source>
</reference>
<comment type="catalytic activity">
    <reaction evidence="7">
        <text>L-threonyl-[protein] + ATP = O-phospho-L-threonyl-[protein] + ADP + H(+)</text>
        <dbReference type="Rhea" id="RHEA:46608"/>
        <dbReference type="Rhea" id="RHEA-COMP:11060"/>
        <dbReference type="Rhea" id="RHEA-COMP:11605"/>
        <dbReference type="ChEBI" id="CHEBI:15378"/>
        <dbReference type="ChEBI" id="CHEBI:30013"/>
        <dbReference type="ChEBI" id="CHEBI:30616"/>
        <dbReference type="ChEBI" id="CHEBI:61977"/>
        <dbReference type="ChEBI" id="CHEBI:456216"/>
        <dbReference type="EC" id="2.7.11.1"/>
    </reaction>
</comment>
<comment type="catalytic activity">
    <reaction evidence="8">
        <text>L-seryl-[protein] + ATP = O-phospho-L-seryl-[protein] + ADP + H(+)</text>
        <dbReference type="Rhea" id="RHEA:17989"/>
        <dbReference type="Rhea" id="RHEA-COMP:9863"/>
        <dbReference type="Rhea" id="RHEA-COMP:11604"/>
        <dbReference type="ChEBI" id="CHEBI:15378"/>
        <dbReference type="ChEBI" id="CHEBI:29999"/>
        <dbReference type="ChEBI" id="CHEBI:30616"/>
        <dbReference type="ChEBI" id="CHEBI:83421"/>
        <dbReference type="ChEBI" id="CHEBI:456216"/>
        <dbReference type="EC" id="2.7.11.1"/>
    </reaction>
</comment>